<keyword evidence="7" id="KW-0106">Calcium</keyword>
<dbReference type="EMBL" id="WOCE01000018">
    <property type="protein sequence ID" value="KAE9594931.1"/>
    <property type="molecule type" value="Genomic_DNA"/>
</dbReference>
<evidence type="ECO:0000256" key="5">
    <source>
        <dbReference type="ARBA" id="ARBA00022801"/>
    </source>
</evidence>
<dbReference type="PRINTS" id="PR00634">
    <property type="entry name" value="BETALLERGEN"/>
</dbReference>
<name>A0A6A4P0J2_LUPAL</name>
<keyword evidence="6 9" id="KW-0611">Plant defense</keyword>
<evidence type="ECO:0000256" key="7">
    <source>
        <dbReference type="ARBA" id="ARBA00022837"/>
    </source>
</evidence>
<dbReference type="GO" id="GO:0004518">
    <property type="term" value="F:nuclease activity"/>
    <property type="evidence" value="ECO:0007669"/>
    <property type="project" value="UniProtKB-KW"/>
</dbReference>
<evidence type="ECO:0000313" key="11">
    <source>
        <dbReference type="EMBL" id="KAE9594931.1"/>
    </source>
</evidence>
<dbReference type="GO" id="GO:0038023">
    <property type="term" value="F:signaling receptor activity"/>
    <property type="evidence" value="ECO:0007669"/>
    <property type="project" value="InterPro"/>
</dbReference>
<dbReference type="FunFam" id="3.30.530.20:FF:000007">
    <property type="entry name" value="Major pollen allergen Bet v 1-A"/>
    <property type="match status" value="1"/>
</dbReference>
<accession>A0A6A4P0J2</accession>
<evidence type="ECO:0000256" key="2">
    <source>
        <dbReference type="ARBA" id="ARBA00009744"/>
    </source>
</evidence>
<proteinExistence type="inferred from homology"/>
<dbReference type="GO" id="GO:0046872">
    <property type="term" value="F:metal ion binding"/>
    <property type="evidence" value="ECO:0007669"/>
    <property type="project" value="UniProtKB-KW"/>
</dbReference>
<dbReference type="GO" id="GO:0010427">
    <property type="term" value="F:abscisic acid binding"/>
    <property type="evidence" value="ECO:0007669"/>
    <property type="project" value="InterPro"/>
</dbReference>
<protein>
    <submittedName>
        <fullName evidence="11">Protein LlR18A</fullName>
    </submittedName>
</protein>
<evidence type="ECO:0000256" key="9">
    <source>
        <dbReference type="RuleBase" id="RU000409"/>
    </source>
</evidence>
<dbReference type="GO" id="GO:0009738">
    <property type="term" value="P:abscisic acid-activated signaling pathway"/>
    <property type="evidence" value="ECO:0007669"/>
    <property type="project" value="InterPro"/>
</dbReference>
<keyword evidence="8 9" id="KW-0568">Pathogenesis-related protein</keyword>
<dbReference type="GO" id="GO:0006952">
    <property type="term" value="P:defense response"/>
    <property type="evidence" value="ECO:0007669"/>
    <property type="project" value="UniProtKB-KW"/>
</dbReference>
<dbReference type="PANTHER" id="PTHR31213">
    <property type="entry name" value="OS08G0374000 PROTEIN-RELATED"/>
    <property type="match status" value="1"/>
</dbReference>
<dbReference type="CDD" id="cd07816">
    <property type="entry name" value="Bet_v1-like"/>
    <property type="match status" value="1"/>
</dbReference>
<evidence type="ECO:0000256" key="8">
    <source>
        <dbReference type="ARBA" id="ARBA00023265"/>
    </source>
</evidence>
<dbReference type="AlphaFoldDB" id="A0A6A4P0J2"/>
<dbReference type="OrthoDB" id="1858506at2759"/>
<dbReference type="InterPro" id="IPR000916">
    <property type="entry name" value="Bet_v_I/MLP"/>
</dbReference>
<feature type="domain" description="Bet v I/Major latex protein" evidence="10">
    <location>
        <begin position="1"/>
        <end position="152"/>
    </location>
</feature>
<comment type="subcellular location">
    <subcellularLocation>
        <location evidence="1">Cytoplasm</location>
        <location evidence="1">Cytosol</location>
    </subcellularLocation>
</comment>
<evidence type="ECO:0000313" key="12">
    <source>
        <dbReference type="Proteomes" id="UP000447434"/>
    </source>
</evidence>
<evidence type="ECO:0000256" key="4">
    <source>
        <dbReference type="ARBA" id="ARBA00022723"/>
    </source>
</evidence>
<dbReference type="GO" id="GO:0016787">
    <property type="term" value="F:hydrolase activity"/>
    <property type="evidence" value="ECO:0007669"/>
    <property type="project" value="UniProtKB-KW"/>
</dbReference>
<sequence>MGVFTFQNEQSSTVAPAKLYKALTKDSDEIIPKVIEPIQSVEIVEGNGGPGTIKKITAVHDGHTSFVLHKVDAIDEANLAYDYSIIGGAGLDETLEKITFESKILAGPDGGSIGKINIKFHTKGDVLSETVRDQAKFKGIGLFKAVEGYVLAHPDY</sequence>
<evidence type="ECO:0000256" key="6">
    <source>
        <dbReference type="ARBA" id="ARBA00022821"/>
    </source>
</evidence>
<dbReference type="GO" id="GO:0005829">
    <property type="term" value="C:cytosol"/>
    <property type="evidence" value="ECO:0007669"/>
    <property type="project" value="UniProtKB-SubCell"/>
</dbReference>
<dbReference type="InterPro" id="IPR050279">
    <property type="entry name" value="Plant_def-hormone_signal"/>
</dbReference>
<dbReference type="GO" id="GO:0004864">
    <property type="term" value="F:protein phosphatase inhibitor activity"/>
    <property type="evidence" value="ECO:0007669"/>
    <property type="project" value="InterPro"/>
</dbReference>
<keyword evidence="4" id="KW-0479">Metal-binding</keyword>
<dbReference type="SUPFAM" id="SSF55961">
    <property type="entry name" value="Bet v1-like"/>
    <property type="match status" value="1"/>
</dbReference>
<dbReference type="Pfam" id="PF00407">
    <property type="entry name" value="Bet_v_1"/>
    <property type="match status" value="1"/>
</dbReference>
<dbReference type="GO" id="GO:0005634">
    <property type="term" value="C:nucleus"/>
    <property type="evidence" value="ECO:0007669"/>
    <property type="project" value="TreeGrafter"/>
</dbReference>
<dbReference type="InterPro" id="IPR023393">
    <property type="entry name" value="START-like_dom_sf"/>
</dbReference>
<keyword evidence="12" id="KW-1185">Reference proteome</keyword>
<dbReference type="Proteomes" id="UP000447434">
    <property type="component" value="Chromosome 18"/>
</dbReference>
<dbReference type="PROSITE" id="PS00451">
    <property type="entry name" value="PATHOGENESIS_BETVI"/>
    <property type="match status" value="1"/>
</dbReference>
<comment type="caution">
    <text evidence="11">The sequence shown here is derived from an EMBL/GenBank/DDBJ whole genome shotgun (WGS) entry which is preliminary data.</text>
</comment>
<reference evidence="12" key="1">
    <citation type="journal article" date="2020" name="Nat. Commun.">
        <title>Genome sequence of the cluster root forming white lupin.</title>
        <authorList>
            <person name="Hufnagel B."/>
            <person name="Marques A."/>
            <person name="Soriano A."/>
            <person name="Marques L."/>
            <person name="Divol F."/>
            <person name="Doumas P."/>
            <person name="Sallet E."/>
            <person name="Mancinotti D."/>
            <person name="Carrere S."/>
            <person name="Marande W."/>
            <person name="Arribat S."/>
            <person name="Keller J."/>
            <person name="Huneau C."/>
            <person name="Blein T."/>
            <person name="Aime D."/>
            <person name="Laguerre M."/>
            <person name="Taylor J."/>
            <person name="Schubert V."/>
            <person name="Nelson M."/>
            <person name="Geu-Flores F."/>
            <person name="Crespi M."/>
            <person name="Gallardo-Guerrero K."/>
            <person name="Delaux P.-M."/>
            <person name="Salse J."/>
            <person name="Berges H."/>
            <person name="Guyot R."/>
            <person name="Gouzy J."/>
            <person name="Peret B."/>
        </authorList>
    </citation>
    <scope>NUCLEOTIDE SEQUENCE [LARGE SCALE GENOMIC DNA]</scope>
    <source>
        <strain evidence="12">cv. Amiga</strain>
    </source>
</reference>
<organism evidence="11 12">
    <name type="scientific">Lupinus albus</name>
    <name type="common">White lupine</name>
    <name type="synonym">Lupinus termis</name>
    <dbReference type="NCBI Taxonomy" id="3870"/>
    <lineage>
        <taxon>Eukaryota</taxon>
        <taxon>Viridiplantae</taxon>
        <taxon>Streptophyta</taxon>
        <taxon>Embryophyta</taxon>
        <taxon>Tracheophyta</taxon>
        <taxon>Spermatophyta</taxon>
        <taxon>Magnoliopsida</taxon>
        <taxon>eudicotyledons</taxon>
        <taxon>Gunneridae</taxon>
        <taxon>Pentapetalae</taxon>
        <taxon>rosids</taxon>
        <taxon>fabids</taxon>
        <taxon>Fabales</taxon>
        <taxon>Fabaceae</taxon>
        <taxon>Papilionoideae</taxon>
        <taxon>50 kb inversion clade</taxon>
        <taxon>genistoids sensu lato</taxon>
        <taxon>core genistoids</taxon>
        <taxon>Genisteae</taxon>
        <taxon>Lupinus</taxon>
    </lineage>
</organism>
<gene>
    <name evidence="11" type="ORF">Lalb_Chr18g0059031</name>
</gene>
<evidence type="ECO:0000259" key="10">
    <source>
        <dbReference type="Pfam" id="PF00407"/>
    </source>
</evidence>
<evidence type="ECO:0000256" key="1">
    <source>
        <dbReference type="ARBA" id="ARBA00004514"/>
    </source>
</evidence>
<dbReference type="InterPro" id="IPR024949">
    <property type="entry name" value="Bet_v_I_allergen"/>
</dbReference>
<keyword evidence="3" id="KW-0540">Nuclease</keyword>
<keyword evidence="5" id="KW-0378">Hydrolase</keyword>
<dbReference type="Gene3D" id="3.30.530.20">
    <property type="match status" value="1"/>
</dbReference>
<comment type="similarity">
    <text evidence="2 9">Belongs to the BetVI family.</text>
</comment>
<evidence type="ECO:0000256" key="3">
    <source>
        <dbReference type="ARBA" id="ARBA00022722"/>
    </source>
</evidence>
<dbReference type="PANTHER" id="PTHR31213:SF88">
    <property type="entry name" value="ABA-RESPONSIVE PROTEIN"/>
    <property type="match status" value="1"/>
</dbReference>